<name>A0AAV4VAI5_CAEEX</name>
<dbReference type="AlphaFoldDB" id="A0AAV4VAI5"/>
<evidence type="ECO:0000313" key="1">
    <source>
        <dbReference type="EMBL" id="GIY67356.1"/>
    </source>
</evidence>
<keyword evidence="2" id="KW-1185">Reference proteome</keyword>
<sequence length="79" mass="9192">MRRLDTVFSFCPDEENDDYISKIISRAKESRQLIKLLNRGLKTKTIDGIQLNIEGYPMLLENLYGFMLLSDRSVFDTNS</sequence>
<dbReference type="Proteomes" id="UP001054945">
    <property type="component" value="Unassembled WGS sequence"/>
</dbReference>
<comment type="caution">
    <text evidence="1">The sequence shown here is derived from an EMBL/GenBank/DDBJ whole genome shotgun (WGS) entry which is preliminary data.</text>
</comment>
<evidence type="ECO:0000313" key="2">
    <source>
        <dbReference type="Proteomes" id="UP001054945"/>
    </source>
</evidence>
<gene>
    <name evidence="1" type="ORF">CEXT_22901</name>
</gene>
<organism evidence="1 2">
    <name type="scientific">Caerostris extrusa</name>
    <name type="common">Bark spider</name>
    <name type="synonym">Caerostris bankana</name>
    <dbReference type="NCBI Taxonomy" id="172846"/>
    <lineage>
        <taxon>Eukaryota</taxon>
        <taxon>Metazoa</taxon>
        <taxon>Ecdysozoa</taxon>
        <taxon>Arthropoda</taxon>
        <taxon>Chelicerata</taxon>
        <taxon>Arachnida</taxon>
        <taxon>Araneae</taxon>
        <taxon>Araneomorphae</taxon>
        <taxon>Entelegynae</taxon>
        <taxon>Araneoidea</taxon>
        <taxon>Araneidae</taxon>
        <taxon>Caerostris</taxon>
    </lineage>
</organism>
<reference evidence="1 2" key="1">
    <citation type="submission" date="2021-06" db="EMBL/GenBank/DDBJ databases">
        <title>Caerostris extrusa draft genome.</title>
        <authorList>
            <person name="Kono N."/>
            <person name="Arakawa K."/>
        </authorList>
    </citation>
    <scope>NUCLEOTIDE SEQUENCE [LARGE SCALE GENOMIC DNA]</scope>
</reference>
<proteinExistence type="predicted"/>
<dbReference type="EMBL" id="BPLR01014230">
    <property type="protein sequence ID" value="GIY67356.1"/>
    <property type="molecule type" value="Genomic_DNA"/>
</dbReference>
<accession>A0AAV4VAI5</accession>
<protein>
    <submittedName>
        <fullName evidence="1">Uncharacterized protein</fullName>
    </submittedName>
</protein>